<reference evidence="6" key="1">
    <citation type="submission" date="2020-11" db="EMBL/GenBank/DDBJ databases">
        <authorList>
            <person name="Tran Van P."/>
        </authorList>
    </citation>
    <scope>NUCLEOTIDE SEQUENCE</scope>
</reference>
<evidence type="ECO:0000313" key="7">
    <source>
        <dbReference type="Proteomes" id="UP000759131"/>
    </source>
</evidence>
<evidence type="ECO:0000313" key="6">
    <source>
        <dbReference type="EMBL" id="CAD7627206.1"/>
    </source>
</evidence>
<dbReference type="InterPro" id="IPR016024">
    <property type="entry name" value="ARM-type_fold"/>
</dbReference>
<protein>
    <recommendedName>
        <fullName evidence="8">Protein zer-1</fullName>
    </recommendedName>
</protein>
<dbReference type="Proteomes" id="UP000759131">
    <property type="component" value="Unassembled WGS sequence"/>
</dbReference>
<dbReference type="GO" id="GO:0031462">
    <property type="term" value="C:Cul2-RING ubiquitin ligase complex"/>
    <property type="evidence" value="ECO:0007669"/>
    <property type="project" value="TreeGrafter"/>
</dbReference>
<keyword evidence="2" id="KW-0833">Ubl conjugation pathway</keyword>
<organism evidence="6">
    <name type="scientific">Medioppia subpectinata</name>
    <dbReference type="NCBI Taxonomy" id="1979941"/>
    <lineage>
        <taxon>Eukaryota</taxon>
        <taxon>Metazoa</taxon>
        <taxon>Ecdysozoa</taxon>
        <taxon>Arthropoda</taxon>
        <taxon>Chelicerata</taxon>
        <taxon>Arachnida</taxon>
        <taxon>Acari</taxon>
        <taxon>Acariformes</taxon>
        <taxon>Sarcoptiformes</taxon>
        <taxon>Oribatida</taxon>
        <taxon>Brachypylina</taxon>
        <taxon>Oppioidea</taxon>
        <taxon>Oppiidae</taxon>
        <taxon>Medioppia</taxon>
    </lineage>
</organism>
<dbReference type="EMBL" id="OC859101">
    <property type="protein sequence ID" value="CAD7627206.1"/>
    <property type="molecule type" value="Genomic_DNA"/>
</dbReference>
<gene>
    <name evidence="6" type="ORF">OSB1V03_LOCUS7636</name>
</gene>
<dbReference type="InterPro" id="IPR056845">
    <property type="entry name" value="LRR_Zer-1"/>
</dbReference>
<dbReference type="EMBL" id="CAJPIZ010004526">
    <property type="protein sequence ID" value="CAG2107636.1"/>
    <property type="molecule type" value="Genomic_DNA"/>
</dbReference>
<keyword evidence="7" id="KW-1185">Reference proteome</keyword>
<evidence type="ECO:0008006" key="8">
    <source>
        <dbReference type="Google" id="ProtNLM"/>
    </source>
</evidence>
<dbReference type="Pfam" id="PF25013">
    <property type="entry name" value="LRR_Zer-1"/>
    <property type="match status" value="1"/>
</dbReference>
<keyword evidence="1" id="KW-0433">Leucine-rich repeat</keyword>
<dbReference type="InterPro" id="IPR000225">
    <property type="entry name" value="Armadillo"/>
</dbReference>
<accession>A0A7R9KPX7</accession>
<evidence type="ECO:0000256" key="1">
    <source>
        <dbReference type="ARBA" id="ARBA00022614"/>
    </source>
</evidence>
<dbReference type="Pfam" id="PF22964">
    <property type="entry name" value="ZER1-like_2nd"/>
    <property type="match status" value="1"/>
</dbReference>
<feature type="domain" description="Zer-1-like leucine-rich repeats region" evidence="5">
    <location>
        <begin position="348"/>
        <end position="445"/>
    </location>
</feature>
<dbReference type="InterPro" id="IPR011989">
    <property type="entry name" value="ARM-like"/>
</dbReference>
<evidence type="ECO:0000259" key="4">
    <source>
        <dbReference type="Pfam" id="PF22964"/>
    </source>
</evidence>
<dbReference type="SUPFAM" id="SSF48371">
    <property type="entry name" value="ARM repeat"/>
    <property type="match status" value="1"/>
</dbReference>
<feature type="domain" description="Protein zer-1 homolog-like C-terminal" evidence="4">
    <location>
        <begin position="516"/>
        <end position="864"/>
    </location>
</feature>
<proteinExistence type="predicted"/>
<evidence type="ECO:0000259" key="5">
    <source>
        <dbReference type="Pfam" id="PF25013"/>
    </source>
</evidence>
<dbReference type="PANTHER" id="PTHR12904:SF23">
    <property type="entry name" value="PROTEIN ZER-1 HOMOLOG"/>
    <property type="match status" value="1"/>
</dbReference>
<dbReference type="OrthoDB" id="5783533at2759"/>
<dbReference type="InterPro" id="IPR051341">
    <property type="entry name" value="Zyg-11_UBL_adapter"/>
</dbReference>
<dbReference type="PROSITE" id="PS50176">
    <property type="entry name" value="ARM_REPEAT"/>
    <property type="match status" value="1"/>
</dbReference>
<evidence type="ECO:0000256" key="3">
    <source>
        <dbReference type="PROSITE-ProRule" id="PRU00259"/>
    </source>
</evidence>
<feature type="repeat" description="ARM" evidence="3">
    <location>
        <begin position="727"/>
        <end position="757"/>
    </location>
</feature>
<evidence type="ECO:0000256" key="2">
    <source>
        <dbReference type="ARBA" id="ARBA00022786"/>
    </source>
</evidence>
<dbReference type="PANTHER" id="PTHR12904">
    <property type="match status" value="1"/>
</dbReference>
<dbReference type="AlphaFoldDB" id="A0A7R9KPX7"/>
<sequence length="896" mass="101784">MATMDDSKRGAQLWDNSPDSLLKTCLRYVVREGLDLRPVSLPREICDLLIHVYRETHVNDSELASESLQKFMSQFRANNSRVCVAKFADLSISDETLESFLEEHSKSIIHLDVSNCPHLTGQALTHINTALTRVVDPRRLRRTVRVIEEGPCHECRVLYTKHYANGVITTTRDNCTVDENVGLITDDYSLTQAMGIFDDPDFSDFKARKIRELNGIRGYDWRLSDEAMAVECNGVPAVATNRSPIPVNECEFYKPSESFSKNMGDNRIKTLEIKTWQPSPLQTLIIGCSAHILPDYIEEDGLHDEDSSSNSHLINPLLTIRKLVIHEWNPIDASAHYLKYLINSQMKHTLQHLDLSNGSAIGYGSPLEQLRALKTLILYNCPKLHLAINKIVKIKTLRCLDISATDDRYGHVYGEPNAQLALIVNSLPELTRLDISGTNLAGPRLYKTADEAANRRAIPAHSVSGDATEEQILTACEVYIDRVEFLERTLNDLFDCFNSETNFHDVNRALEIVLQSMSRHLPNECIQTLATALLFYIVHSYEANLNFNIKVKRLIVTKLLDAMHKHRYDIIILRNGILALVHFEIPTDVIYELSRLTDIISIVTNFEDDVLLRMGLMYLEDLMCGLDDYHKTIVGHLAIDQMLSLIDTRLQSNICDEAMERAWSIMWTASDTTHANCERFIDCNGMDVFVRCLQSFPNSAQLLRNMTGMVANVALCEELRPRLMSVRFIKRFVQLLDNESAGIEVSYNAAAILSHIAGENKWPYDRVRDNALNQLSAAIKLWKINSKIKINYRSFKPFLRLLKSSIPSGAQYWSVWALANLTRVKSKKYCPLLKNDNGLEVLEQLADSDSVPDYIKDLSSLTLYQYDLFVKVGHLTALESSEDLKIPADYVRQSHQ</sequence>
<name>A0A7R9KPX7_9ACAR</name>
<dbReference type="SUPFAM" id="SSF52047">
    <property type="entry name" value="RNI-like"/>
    <property type="match status" value="1"/>
</dbReference>
<dbReference type="Gene3D" id="1.25.10.10">
    <property type="entry name" value="Leucine-rich Repeat Variant"/>
    <property type="match status" value="1"/>
</dbReference>
<dbReference type="Gene3D" id="3.80.10.10">
    <property type="entry name" value="Ribonuclease Inhibitor"/>
    <property type="match status" value="2"/>
</dbReference>
<dbReference type="InterPro" id="IPR055142">
    <property type="entry name" value="ZER1-like_C"/>
</dbReference>
<dbReference type="SMART" id="SM00185">
    <property type="entry name" value="ARM"/>
    <property type="match status" value="2"/>
</dbReference>
<dbReference type="InterPro" id="IPR032675">
    <property type="entry name" value="LRR_dom_sf"/>
</dbReference>